<keyword evidence="16" id="KW-1185">Reference proteome</keyword>
<dbReference type="FunFam" id="3.30.160.60:FF:000226">
    <property type="entry name" value="Zinc finger protein 236 variant"/>
    <property type="match status" value="1"/>
</dbReference>
<feature type="compositionally biased region" description="Low complexity" evidence="13">
    <location>
        <begin position="50"/>
        <end position="64"/>
    </location>
</feature>
<keyword evidence="8" id="KW-0805">Transcription regulation</keyword>
<keyword evidence="5" id="KW-0677">Repeat</keyword>
<feature type="domain" description="C2H2-type" evidence="14">
    <location>
        <begin position="91"/>
        <end position="118"/>
    </location>
</feature>
<dbReference type="InParanoid" id="A0A1V9XCT1"/>
<reference evidence="15 16" key="1">
    <citation type="journal article" date="2017" name="Gigascience">
        <title>Draft genome of the honey bee ectoparasitic mite, Tropilaelaps mercedesae, is shaped by the parasitic life history.</title>
        <authorList>
            <person name="Dong X."/>
            <person name="Armstrong S.D."/>
            <person name="Xia D."/>
            <person name="Makepeace B.L."/>
            <person name="Darby A.C."/>
            <person name="Kadowaki T."/>
        </authorList>
    </citation>
    <scope>NUCLEOTIDE SEQUENCE [LARGE SCALE GENOMIC DNA]</scope>
    <source>
        <strain evidence="15">Wuxi-XJTLU</strain>
    </source>
</reference>
<keyword evidence="6 12" id="KW-0863">Zinc-finger</keyword>
<dbReference type="InterPro" id="IPR051497">
    <property type="entry name" value="Dev/Hematopoietic_TF"/>
</dbReference>
<dbReference type="Proteomes" id="UP000192247">
    <property type="component" value="Unassembled WGS sequence"/>
</dbReference>
<evidence type="ECO:0000256" key="7">
    <source>
        <dbReference type="ARBA" id="ARBA00022833"/>
    </source>
</evidence>
<evidence type="ECO:0000256" key="10">
    <source>
        <dbReference type="ARBA" id="ARBA00023163"/>
    </source>
</evidence>
<dbReference type="GO" id="GO:0003700">
    <property type="term" value="F:DNA-binding transcription factor activity"/>
    <property type="evidence" value="ECO:0007669"/>
    <property type="project" value="TreeGrafter"/>
</dbReference>
<dbReference type="PANTHER" id="PTHR45993:SF6">
    <property type="entry name" value="C2H2-TYPE DOMAIN-CONTAINING PROTEIN"/>
    <property type="match status" value="1"/>
</dbReference>
<dbReference type="PROSITE" id="PS00028">
    <property type="entry name" value="ZINC_FINGER_C2H2_1"/>
    <property type="match status" value="1"/>
</dbReference>
<keyword evidence="7" id="KW-0862">Zinc</keyword>
<evidence type="ECO:0000256" key="5">
    <source>
        <dbReference type="ARBA" id="ARBA00022737"/>
    </source>
</evidence>
<feature type="region of interest" description="Disordered" evidence="13">
    <location>
        <begin position="50"/>
        <end position="72"/>
    </location>
</feature>
<evidence type="ECO:0000256" key="1">
    <source>
        <dbReference type="ARBA" id="ARBA00003767"/>
    </source>
</evidence>
<evidence type="ECO:0000256" key="8">
    <source>
        <dbReference type="ARBA" id="ARBA00023015"/>
    </source>
</evidence>
<dbReference type="PROSITE" id="PS50157">
    <property type="entry name" value="ZINC_FINGER_C2H2_2"/>
    <property type="match status" value="1"/>
</dbReference>
<dbReference type="GO" id="GO:0000978">
    <property type="term" value="F:RNA polymerase II cis-regulatory region sequence-specific DNA binding"/>
    <property type="evidence" value="ECO:0007669"/>
    <property type="project" value="TreeGrafter"/>
</dbReference>
<evidence type="ECO:0000259" key="14">
    <source>
        <dbReference type="PROSITE" id="PS50157"/>
    </source>
</evidence>
<evidence type="ECO:0000256" key="12">
    <source>
        <dbReference type="PROSITE-ProRule" id="PRU00042"/>
    </source>
</evidence>
<dbReference type="FunFam" id="3.30.160.60:FF:000075">
    <property type="entry name" value="Putative zinc finger protein 536"/>
    <property type="match status" value="1"/>
</dbReference>
<dbReference type="AlphaFoldDB" id="A0A1V9XCT1"/>
<dbReference type="InterPro" id="IPR036236">
    <property type="entry name" value="Znf_C2H2_sf"/>
</dbReference>
<sequence>MGGPGVARGTGPSPETVQTLEALQGLQQVAAAAAVSSKLVLSLPPSPAGPTALSTCSASSSSPSQNIANGTGPGSGLAGFMLNGQINPRRHHCEVCAKQFQSPSHLRIHMRSHTGERPYPCHLCDYRATQLGALKKHIEGIHNKYVQSKRPSLVPFNLD</sequence>
<dbReference type="Pfam" id="PF12874">
    <property type="entry name" value="zf-met"/>
    <property type="match status" value="1"/>
</dbReference>
<comment type="function">
    <text evidence="1">May be involved in transcriptional regulation.</text>
</comment>
<dbReference type="GO" id="GO:0005634">
    <property type="term" value="C:nucleus"/>
    <property type="evidence" value="ECO:0007669"/>
    <property type="project" value="UniProtKB-SubCell"/>
</dbReference>
<dbReference type="GO" id="GO:0008270">
    <property type="term" value="F:zinc ion binding"/>
    <property type="evidence" value="ECO:0007669"/>
    <property type="project" value="UniProtKB-KW"/>
</dbReference>
<dbReference type="EMBL" id="MNPL01014943">
    <property type="protein sequence ID" value="OQR71309.1"/>
    <property type="molecule type" value="Genomic_DNA"/>
</dbReference>
<evidence type="ECO:0000313" key="15">
    <source>
        <dbReference type="EMBL" id="OQR71309.1"/>
    </source>
</evidence>
<evidence type="ECO:0000256" key="11">
    <source>
        <dbReference type="ARBA" id="ARBA00023242"/>
    </source>
</evidence>
<keyword evidence="9" id="KW-0238">DNA-binding</keyword>
<dbReference type="Gene3D" id="3.30.160.60">
    <property type="entry name" value="Classic Zinc Finger"/>
    <property type="match status" value="2"/>
</dbReference>
<protein>
    <submittedName>
        <fullName evidence="15">Zinc finger protein 516 isoform X1</fullName>
    </submittedName>
</protein>
<dbReference type="PANTHER" id="PTHR45993">
    <property type="entry name" value="B-CELL LYMPHOMA/LEUKEMIA 11"/>
    <property type="match status" value="1"/>
</dbReference>
<proteinExistence type="inferred from homology"/>
<evidence type="ECO:0000256" key="9">
    <source>
        <dbReference type="ARBA" id="ARBA00023125"/>
    </source>
</evidence>
<evidence type="ECO:0000256" key="6">
    <source>
        <dbReference type="ARBA" id="ARBA00022771"/>
    </source>
</evidence>
<organism evidence="15 16">
    <name type="scientific">Tropilaelaps mercedesae</name>
    <dbReference type="NCBI Taxonomy" id="418985"/>
    <lineage>
        <taxon>Eukaryota</taxon>
        <taxon>Metazoa</taxon>
        <taxon>Ecdysozoa</taxon>
        <taxon>Arthropoda</taxon>
        <taxon>Chelicerata</taxon>
        <taxon>Arachnida</taxon>
        <taxon>Acari</taxon>
        <taxon>Parasitiformes</taxon>
        <taxon>Mesostigmata</taxon>
        <taxon>Gamasina</taxon>
        <taxon>Dermanyssoidea</taxon>
        <taxon>Laelapidae</taxon>
        <taxon>Tropilaelaps</taxon>
    </lineage>
</organism>
<comment type="caution">
    <text evidence="15">The sequence shown here is derived from an EMBL/GenBank/DDBJ whole genome shotgun (WGS) entry which is preliminary data.</text>
</comment>
<evidence type="ECO:0000313" key="16">
    <source>
        <dbReference type="Proteomes" id="UP000192247"/>
    </source>
</evidence>
<evidence type="ECO:0000256" key="3">
    <source>
        <dbReference type="ARBA" id="ARBA00006991"/>
    </source>
</evidence>
<keyword evidence="10" id="KW-0804">Transcription</keyword>
<gene>
    <name evidence="15" type="ORF">BIW11_11079</name>
</gene>
<evidence type="ECO:0000256" key="2">
    <source>
        <dbReference type="ARBA" id="ARBA00004123"/>
    </source>
</evidence>
<dbReference type="STRING" id="418985.A0A1V9XCT1"/>
<dbReference type="SMART" id="SM00355">
    <property type="entry name" value="ZnF_C2H2"/>
    <property type="match status" value="2"/>
</dbReference>
<dbReference type="OrthoDB" id="6423366at2759"/>
<dbReference type="SUPFAM" id="SSF57667">
    <property type="entry name" value="beta-beta-alpha zinc fingers"/>
    <property type="match status" value="1"/>
</dbReference>
<comment type="similarity">
    <text evidence="3">Belongs to the krueppel C2H2-type zinc-finger protein family.</text>
</comment>
<keyword evidence="4" id="KW-0479">Metal-binding</keyword>
<comment type="subcellular location">
    <subcellularLocation>
        <location evidence="2">Nucleus</location>
    </subcellularLocation>
</comment>
<keyword evidence="11" id="KW-0539">Nucleus</keyword>
<accession>A0A1V9XCT1</accession>
<dbReference type="GO" id="GO:0006357">
    <property type="term" value="P:regulation of transcription by RNA polymerase II"/>
    <property type="evidence" value="ECO:0007669"/>
    <property type="project" value="TreeGrafter"/>
</dbReference>
<name>A0A1V9XCT1_9ACAR</name>
<evidence type="ECO:0000256" key="13">
    <source>
        <dbReference type="SAM" id="MobiDB-lite"/>
    </source>
</evidence>
<evidence type="ECO:0000256" key="4">
    <source>
        <dbReference type="ARBA" id="ARBA00022723"/>
    </source>
</evidence>
<dbReference type="InterPro" id="IPR013087">
    <property type="entry name" value="Znf_C2H2_type"/>
</dbReference>